<accession>A0A6A7A916</accession>
<feature type="compositionally biased region" description="Low complexity" evidence="2">
    <location>
        <begin position="1108"/>
        <end position="1119"/>
    </location>
</feature>
<proteinExistence type="predicted"/>
<dbReference type="InterPro" id="IPR000504">
    <property type="entry name" value="RRM_dom"/>
</dbReference>
<feature type="compositionally biased region" description="Polar residues" evidence="2">
    <location>
        <begin position="637"/>
        <end position="648"/>
    </location>
</feature>
<feature type="compositionally biased region" description="Basic and acidic residues" evidence="2">
    <location>
        <begin position="712"/>
        <end position="731"/>
    </location>
</feature>
<feature type="compositionally biased region" description="Basic residues" evidence="2">
    <location>
        <begin position="1327"/>
        <end position="1339"/>
    </location>
</feature>
<feature type="compositionally biased region" description="Basic and acidic residues" evidence="2">
    <location>
        <begin position="940"/>
        <end position="950"/>
    </location>
</feature>
<feature type="compositionally biased region" description="Polar residues" evidence="2">
    <location>
        <begin position="495"/>
        <end position="513"/>
    </location>
</feature>
<name>A0A6A7A916_9PLEO</name>
<protein>
    <recommendedName>
        <fullName evidence="3">RRM domain-containing protein</fullName>
    </recommendedName>
</protein>
<feature type="region of interest" description="Disordered" evidence="2">
    <location>
        <begin position="926"/>
        <end position="1160"/>
    </location>
</feature>
<feature type="compositionally biased region" description="Basic residues" evidence="2">
    <location>
        <begin position="1040"/>
        <end position="1049"/>
    </location>
</feature>
<feature type="compositionally biased region" description="Basic and acidic residues" evidence="2">
    <location>
        <begin position="195"/>
        <end position="209"/>
    </location>
</feature>
<evidence type="ECO:0000313" key="4">
    <source>
        <dbReference type="EMBL" id="KAF2829781.1"/>
    </source>
</evidence>
<feature type="compositionally biased region" description="Polar residues" evidence="2">
    <location>
        <begin position="666"/>
        <end position="684"/>
    </location>
</feature>
<keyword evidence="5" id="KW-1185">Reference proteome</keyword>
<feature type="compositionally biased region" description="Basic and acidic residues" evidence="2">
    <location>
        <begin position="1135"/>
        <end position="1144"/>
    </location>
</feature>
<evidence type="ECO:0000256" key="1">
    <source>
        <dbReference type="PROSITE-ProRule" id="PRU00176"/>
    </source>
</evidence>
<evidence type="ECO:0000313" key="5">
    <source>
        <dbReference type="Proteomes" id="UP000799424"/>
    </source>
</evidence>
<feature type="compositionally biased region" description="Low complexity" evidence="2">
    <location>
        <begin position="1002"/>
        <end position="1017"/>
    </location>
</feature>
<feature type="compositionally biased region" description="Basic and acidic residues" evidence="2">
    <location>
        <begin position="1417"/>
        <end position="1435"/>
    </location>
</feature>
<dbReference type="OrthoDB" id="3800936at2759"/>
<feature type="compositionally biased region" description="Polar residues" evidence="2">
    <location>
        <begin position="855"/>
        <end position="874"/>
    </location>
</feature>
<organism evidence="4 5">
    <name type="scientific">Ophiobolus disseminans</name>
    <dbReference type="NCBI Taxonomy" id="1469910"/>
    <lineage>
        <taxon>Eukaryota</taxon>
        <taxon>Fungi</taxon>
        <taxon>Dikarya</taxon>
        <taxon>Ascomycota</taxon>
        <taxon>Pezizomycotina</taxon>
        <taxon>Dothideomycetes</taxon>
        <taxon>Pleosporomycetidae</taxon>
        <taxon>Pleosporales</taxon>
        <taxon>Pleosporineae</taxon>
        <taxon>Phaeosphaeriaceae</taxon>
        <taxon>Ophiobolus</taxon>
    </lineage>
</organism>
<feature type="compositionally biased region" description="Polar residues" evidence="2">
    <location>
        <begin position="1345"/>
        <end position="1386"/>
    </location>
</feature>
<dbReference type="EMBL" id="MU006220">
    <property type="protein sequence ID" value="KAF2829781.1"/>
    <property type="molecule type" value="Genomic_DNA"/>
</dbReference>
<keyword evidence="1" id="KW-0694">RNA-binding</keyword>
<feature type="domain" description="RRM" evidence="3">
    <location>
        <begin position="550"/>
        <end position="629"/>
    </location>
</feature>
<dbReference type="InterPro" id="IPR035979">
    <property type="entry name" value="RBD_domain_sf"/>
</dbReference>
<feature type="region of interest" description="Disordered" evidence="2">
    <location>
        <begin position="195"/>
        <end position="277"/>
    </location>
</feature>
<feature type="region of interest" description="Disordered" evidence="2">
    <location>
        <begin position="1317"/>
        <end position="1394"/>
    </location>
</feature>
<dbReference type="PROSITE" id="PS50102">
    <property type="entry name" value="RRM"/>
    <property type="match status" value="1"/>
</dbReference>
<dbReference type="InterPro" id="IPR012677">
    <property type="entry name" value="Nucleotide-bd_a/b_plait_sf"/>
</dbReference>
<feature type="compositionally biased region" description="Basic residues" evidence="2">
    <location>
        <begin position="223"/>
        <end position="232"/>
    </location>
</feature>
<sequence>MPEPLAPPAHSPHLSAASKESVVATDAMSAHRPGRALFSTQLGDRPHRLAPGPPYPPIVVRSGSRIAAVAEAAMYWRGKFPRQAMGILPGCDWQIEDFWDAKDIQLDTREHYLAVLKFLSEQNVVWARNFATEWFRAHPEHAAKTVGQSNMASMCDPTNPQDIVNKVFIYGESEKHPPAFLWQAALTMRTTMLEMRAEQKKSTPPDDTKTAAGAPPAKATSKANRKVTRSRPQRLTASTEPSPPTAPSKQHVAHPPKRAPSYGTSQPGTHHGQPMGAIMAHMPPFAMASPNVGTQPLYSVNGQRFDPSFAARMAFNAYSENRSRVNSGSHAPRLPSGTMSNTHTPHFNNAALAMGLPGIAPQHPGQYGQMSPSVHPAQLSYPSINAPGIVPGIHVQGSNMPPMYTQQGFYDRTPRGMGDMTNNAQYPQNMPPHVIAMQQQGNRRNSVYGNSGGGLYDPYNGTKHGFGDNKKTDRGGHADQPGRSRKFSAADNRPRTGSYSYNRTDTRPTSDTWYPQYGPKSRRLDNPQVINDKVYGCSEKWIGPENNSVNELFVNDLFDDVSPEEVMGMFTHMVAITPLRAHVTSTSTGNRSHAFVTFHTAADARKALNIVRLHPQVRNVPVRVTVPRRFFQMPLDSVNQPHPYQQFNKPVETRDTRNVARLPSQDEGSIVTNPEEQDGQSMYSPQDVRSGLPKQTSRKASEVDLSAGGSPENRKMKMRQDSPTEEPKIQLDEPIEEETILDDVAESLTVLKPATMTEGASEATALAGNPARATQPAKSMTSLEVSSTSSCASNAKDQTSHPTDVQPLADGAKVAIEELFSRPPDPEQTPAMARAEPESREVLEEVEPTDAAVEVSTQPTYEVPQTSQGSTEVQQAEHKEPIVVDNKSVPETAVSDDGVVAESSFISAQEDVAVLRKSSVNLRLEPGIANHGSERSVPSETEKLSHEDSASRPIYPTSEVILPPSTTSAPAKHKEVASTNTTDMDVMDTTTSIKDAKDDQDTSVLTSDVTTVSTASVQPSGDVMKKSGPQQTPSLNPFARKPKVQRHKEKVLTKKEKKKLEQEEKAAKARTGKAASASDPEDQATTLTSAGLEADAESTAEVSKTGPATDDAADSATSTGEGKNQAAVVVTLDQASKDESKNDVSGKQTGGTTTTIIPNETGSVTLKAEVAHEAPTAQDLSTATALLTLASSPERDIPARPDDGMHESILAKHEVKVDDLSTVPKKKKAIPAIANLILQPSSTPKRGSQTSSTATVSPTNNSTINQNTLSNMSPVRRESNAASVSSSVTLNMGDTAVLSPSPTAENFFTPLQTPATIPTTAQDQAPKAKKKKNKKKKKAAATVTVEASGTNSPAASIIASHNGTTAVSVSNCSPPSSGADTDSPSHGPNPFGEQMSHIDAIRKEAKNPDSFYNRINRSREEETAKNEKHDKDYEQLKGSANLANTAMRDIQAYMKENPSIFEFNN</sequence>
<evidence type="ECO:0000256" key="2">
    <source>
        <dbReference type="SAM" id="MobiDB-lite"/>
    </source>
</evidence>
<feature type="region of interest" description="Disordered" evidence="2">
    <location>
        <begin position="444"/>
        <end position="525"/>
    </location>
</feature>
<feature type="compositionally biased region" description="Low complexity" evidence="2">
    <location>
        <begin position="979"/>
        <end position="991"/>
    </location>
</feature>
<feature type="region of interest" description="Disordered" evidence="2">
    <location>
        <begin position="822"/>
        <end position="890"/>
    </location>
</feature>
<feature type="compositionally biased region" description="Polar residues" evidence="2">
    <location>
        <begin position="1238"/>
        <end position="1273"/>
    </location>
</feature>
<dbReference type="SUPFAM" id="SSF54928">
    <property type="entry name" value="RNA-binding domain, RBD"/>
    <property type="match status" value="1"/>
</dbReference>
<dbReference type="Proteomes" id="UP000799424">
    <property type="component" value="Unassembled WGS sequence"/>
</dbReference>
<gene>
    <name evidence="4" type="ORF">CC86DRAFT_464288</name>
</gene>
<feature type="region of interest" description="Disordered" evidence="2">
    <location>
        <begin position="635"/>
        <end position="737"/>
    </location>
</feature>
<feature type="compositionally biased region" description="Low complexity" evidence="2">
    <location>
        <begin position="210"/>
        <end position="222"/>
    </location>
</feature>
<feature type="compositionally biased region" description="Basic and acidic residues" evidence="2">
    <location>
        <begin position="465"/>
        <end position="482"/>
    </location>
</feature>
<dbReference type="Gene3D" id="3.30.70.330">
    <property type="match status" value="1"/>
</dbReference>
<reference evidence="4" key="1">
    <citation type="journal article" date="2020" name="Stud. Mycol.">
        <title>101 Dothideomycetes genomes: a test case for predicting lifestyles and emergence of pathogens.</title>
        <authorList>
            <person name="Haridas S."/>
            <person name="Albert R."/>
            <person name="Binder M."/>
            <person name="Bloem J."/>
            <person name="Labutti K."/>
            <person name="Salamov A."/>
            <person name="Andreopoulos B."/>
            <person name="Baker S."/>
            <person name="Barry K."/>
            <person name="Bills G."/>
            <person name="Bluhm B."/>
            <person name="Cannon C."/>
            <person name="Castanera R."/>
            <person name="Culley D."/>
            <person name="Daum C."/>
            <person name="Ezra D."/>
            <person name="Gonzalez J."/>
            <person name="Henrissat B."/>
            <person name="Kuo A."/>
            <person name="Liang C."/>
            <person name="Lipzen A."/>
            <person name="Lutzoni F."/>
            <person name="Magnuson J."/>
            <person name="Mondo S."/>
            <person name="Nolan M."/>
            <person name="Ohm R."/>
            <person name="Pangilinan J."/>
            <person name="Park H.-J."/>
            <person name="Ramirez L."/>
            <person name="Alfaro M."/>
            <person name="Sun H."/>
            <person name="Tritt A."/>
            <person name="Yoshinaga Y."/>
            <person name="Zwiers L.-H."/>
            <person name="Turgeon B."/>
            <person name="Goodwin S."/>
            <person name="Spatafora J."/>
            <person name="Crous P."/>
            <person name="Grigoriev I."/>
        </authorList>
    </citation>
    <scope>NUCLEOTIDE SEQUENCE</scope>
    <source>
        <strain evidence="4">CBS 113818</strain>
    </source>
</reference>
<dbReference type="GO" id="GO:0003723">
    <property type="term" value="F:RNA binding"/>
    <property type="evidence" value="ECO:0007669"/>
    <property type="project" value="UniProtKB-UniRule"/>
</dbReference>
<feature type="region of interest" description="Disordered" evidence="2">
    <location>
        <begin position="1415"/>
        <end position="1437"/>
    </location>
</feature>
<dbReference type="CDD" id="cd00590">
    <property type="entry name" value="RRM_SF"/>
    <property type="match status" value="1"/>
</dbReference>
<feature type="region of interest" description="Disordered" evidence="2">
    <location>
        <begin position="1237"/>
        <end position="1286"/>
    </location>
</feature>
<evidence type="ECO:0000259" key="3">
    <source>
        <dbReference type="PROSITE" id="PS50102"/>
    </source>
</evidence>
<feature type="compositionally biased region" description="Basic and acidic residues" evidence="2">
    <location>
        <begin position="1050"/>
        <end position="1067"/>
    </location>
</feature>